<dbReference type="EC" id="3.1.1.11" evidence="3"/>
<feature type="domain" description="Pectinesterase catalytic" evidence="6">
    <location>
        <begin position="11"/>
        <end position="277"/>
    </location>
</feature>
<reference evidence="7 8" key="1">
    <citation type="submission" date="2023-12" db="EMBL/GenBank/DDBJ databases">
        <title>A high-quality genome assembly for Dillenia turbinata (Dilleniales).</title>
        <authorList>
            <person name="Chanderbali A."/>
        </authorList>
    </citation>
    <scope>NUCLEOTIDE SEQUENCE [LARGE SCALE GENOMIC DNA]</scope>
    <source>
        <strain evidence="7">LSX21</strain>
        <tissue evidence="7">Leaf</tissue>
    </source>
</reference>
<evidence type="ECO:0000256" key="3">
    <source>
        <dbReference type="ARBA" id="ARBA00013229"/>
    </source>
</evidence>
<accession>A0AAN8VMU8</accession>
<dbReference type="InterPro" id="IPR012334">
    <property type="entry name" value="Pectin_lyas_fold"/>
</dbReference>
<sequence>FNNLDSSYITITVAKSNQAQFSTIQSAIDSIPSNNMNWVIIKVKAGIYRENVTIPPDKPFIVMCGEGMFKSRIIHDNHENLIQSVTFRVLANDFVARNIGFVNSYNRDEIMEENPITQAAAALVEGDRAAFYGCSFYGLQDTLWDDKGRHYFKDCFIEGALDFICGNGQSLYEKCEISVIDKKLGPDMAGFITAHRRSSATEGTAFVFKECKIDGNGKVFLGRAWGPYSAVLFYKSYLPDLVEPEGWQPWNAIGHERFELETQSQLSYGSLKGSGNASGR</sequence>
<organism evidence="7 8">
    <name type="scientific">Dillenia turbinata</name>
    <dbReference type="NCBI Taxonomy" id="194707"/>
    <lineage>
        <taxon>Eukaryota</taxon>
        <taxon>Viridiplantae</taxon>
        <taxon>Streptophyta</taxon>
        <taxon>Embryophyta</taxon>
        <taxon>Tracheophyta</taxon>
        <taxon>Spermatophyta</taxon>
        <taxon>Magnoliopsida</taxon>
        <taxon>eudicotyledons</taxon>
        <taxon>Gunneridae</taxon>
        <taxon>Pentapetalae</taxon>
        <taxon>Dilleniales</taxon>
        <taxon>Dilleniaceae</taxon>
        <taxon>Dillenia</taxon>
    </lineage>
</organism>
<comment type="pathway">
    <text evidence="1">Glycan metabolism; pectin degradation; 2-dehydro-3-deoxy-D-gluconate from pectin: step 1/5.</text>
</comment>
<evidence type="ECO:0000256" key="2">
    <source>
        <dbReference type="ARBA" id="ARBA00008891"/>
    </source>
</evidence>
<dbReference type="InterPro" id="IPR011050">
    <property type="entry name" value="Pectin_lyase_fold/virulence"/>
</dbReference>
<dbReference type="Gene3D" id="2.160.20.10">
    <property type="entry name" value="Single-stranded right-handed beta-helix, Pectin lyase-like"/>
    <property type="match status" value="1"/>
</dbReference>
<keyword evidence="5" id="KW-0063">Aspartyl esterase</keyword>
<evidence type="ECO:0000256" key="5">
    <source>
        <dbReference type="ARBA" id="ARBA00023085"/>
    </source>
</evidence>
<dbReference type="GO" id="GO:0042545">
    <property type="term" value="P:cell wall modification"/>
    <property type="evidence" value="ECO:0007669"/>
    <property type="project" value="InterPro"/>
</dbReference>
<name>A0AAN8VMU8_9MAGN</name>
<dbReference type="SUPFAM" id="SSF51126">
    <property type="entry name" value="Pectin lyase-like"/>
    <property type="match status" value="1"/>
</dbReference>
<dbReference type="InterPro" id="IPR000070">
    <property type="entry name" value="Pectinesterase_cat"/>
</dbReference>
<keyword evidence="8" id="KW-1185">Reference proteome</keyword>
<keyword evidence="4" id="KW-0378">Hydrolase</keyword>
<comment type="caution">
    <text evidence="7">The sequence shown here is derived from an EMBL/GenBank/DDBJ whole genome shotgun (WGS) entry which is preliminary data.</text>
</comment>
<dbReference type="GO" id="GO:0030599">
    <property type="term" value="F:pectinesterase activity"/>
    <property type="evidence" value="ECO:0007669"/>
    <property type="project" value="UniProtKB-EC"/>
</dbReference>
<protein>
    <recommendedName>
        <fullName evidence="3">pectinesterase</fullName>
        <ecNumber evidence="3">3.1.1.11</ecNumber>
    </recommendedName>
</protein>
<gene>
    <name evidence="7" type="ORF">RJ641_004662</name>
</gene>
<dbReference type="Proteomes" id="UP001370490">
    <property type="component" value="Unassembled WGS sequence"/>
</dbReference>
<dbReference type="PANTHER" id="PTHR31321">
    <property type="entry name" value="ACYL-COA THIOESTER HYDROLASE YBHC-RELATED"/>
    <property type="match status" value="1"/>
</dbReference>
<dbReference type="EMBL" id="JBAMMX010000012">
    <property type="protein sequence ID" value="KAK6930568.1"/>
    <property type="molecule type" value="Genomic_DNA"/>
</dbReference>
<evidence type="ECO:0000256" key="4">
    <source>
        <dbReference type="ARBA" id="ARBA00022801"/>
    </source>
</evidence>
<evidence type="ECO:0000256" key="1">
    <source>
        <dbReference type="ARBA" id="ARBA00005184"/>
    </source>
</evidence>
<feature type="non-terminal residue" evidence="7">
    <location>
        <position position="1"/>
    </location>
</feature>
<comment type="similarity">
    <text evidence="2">Belongs to the pectinesterase family.</text>
</comment>
<dbReference type="AlphaFoldDB" id="A0AAN8VMU8"/>
<proteinExistence type="inferred from homology"/>
<evidence type="ECO:0000259" key="6">
    <source>
        <dbReference type="Pfam" id="PF01095"/>
    </source>
</evidence>
<evidence type="ECO:0000313" key="8">
    <source>
        <dbReference type="Proteomes" id="UP001370490"/>
    </source>
</evidence>
<dbReference type="Pfam" id="PF01095">
    <property type="entry name" value="Pectinesterase"/>
    <property type="match status" value="1"/>
</dbReference>
<evidence type="ECO:0000313" key="7">
    <source>
        <dbReference type="EMBL" id="KAK6930568.1"/>
    </source>
</evidence>
<dbReference type="PANTHER" id="PTHR31321:SF76">
    <property type="entry name" value="PECTINESTERASE 10-RELATED"/>
    <property type="match status" value="1"/>
</dbReference>
<dbReference type="GO" id="GO:0045490">
    <property type="term" value="P:pectin catabolic process"/>
    <property type="evidence" value="ECO:0007669"/>
    <property type="project" value="TreeGrafter"/>
</dbReference>